<dbReference type="RefSeq" id="WP_086596987.1">
    <property type="nucleotide sequence ID" value="NZ_MTSE01000028.1"/>
</dbReference>
<dbReference type="GO" id="GO:0003677">
    <property type="term" value="F:DNA binding"/>
    <property type="evidence" value="ECO:0007669"/>
    <property type="project" value="InterPro"/>
</dbReference>
<feature type="domain" description="HTH cro/C1-type" evidence="1">
    <location>
        <begin position="33"/>
        <end position="85"/>
    </location>
</feature>
<dbReference type="SUPFAM" id="SSF47413">
    <property type="entry name" value="lambda repressor-like DNA-binding domains"/>
    <property type="match status" value="1"/>
</dbReference>
<dbReference type="CDD" id="cd00093">
    <property type="entry name" value="HTH_XRE"/>
    <property type="match status" value="1"/>
</dbReference>
<dbReference type="InterPro" id="IPR010982">
    <property type="entry name" value="Lambda_DNA-bd_dom_sf"/>
</dbReference>
<keyword evidence="3" id="KW-1185">Reference proteome</keyword>
<dbReference type="Proteomes" id="UP000194873">
    <property type="component" value="Unassembled WGS sequence"/>
</dbReference>
<evidence type="ECO:0000313" key="2">
    <source>
        <dbReference type="EMBL" id="OUJ69938.1"/>
    </source>
</evidence>
<dbReference type="AlphaFoldDB" id="A0A243W6U9"/>
<protein>
    <recommendedName>
        <fullName evidence="1">HTH cro/C1-type domain-containing protein</fullName>
    </recommendedName>
</protein>
<dbReference type="EMBL" id="MTSE01000028">
    <property type="protein sequence ID" value="OUJ69938.1"/>
    <property type="molecule type" value="Genomic_DNA"/>
</dbReference>
<dbReference type="SMART" id="SM00530">
    <property type="entry name" value="HTH_XRE"/>
    <property type="match status" value="1"/>
</dbReference>
<dbReference type="Gene3D" id="1.10.260.40">
    <property type="entry name" value="lambda repressor-like DNA-binding domains"/>
    <property type="match status" value="1"/>
</dbReference>
<evidence type="ECO:0000259" key="1">
    <source>
        <dbReference type="PROSITE" id="PS50943"/>
    </source>
</evidence>
<comment type="caution">
    <text evidence="2">The sequence shown here is derived from an EMBL/GenBank/DDBJ whole genome shotgun (WGS) entry which is preliminary data.</text>
</comment>
<reference evidence="2 3" key="1">
    <citation type="submission" date="2017-01" db="EMBL/GenBank/DDBJ databases">
        <title>A new Hymenobacter.</title>
        <authorList>
            <person name="Liang Y."/>
            <person name="Feng F."/>
        </authorList>
    </citation>
    <scope>NUCLEOTIDE SEQUENCE [LARGE SCALE GENOMIC DNA]</scope>
    <source>
        <strain evidence="2">MIMBbqt21</strain>
    </source>
</reference>
<name>A0A243W6U9_9BACT</name>
<evidence type="ECO:0000313" key="3">
    <source>
        <dbReference type="Proteomes" id="UP000194873"/>
    </source>
</evidence>
<accession>A0A243W6U9</accession>
<organism evidence="2 3">
    <name type="scientific">Hymenobacter crusticola</name>
    <dbReference type="NCBI Taxonomy" id="1770526"/>
    <lineage>
        <taxon>Bacteria</taxon>
        <taxon>Pseudomonadati</taxon>
        <taxon>Bacteroidota</taxon>
        <taxon>Cytophagia</taxon>
        <taxon>Cytophagales</taxon>
        <taxon>Hymenobacteraceae</taxon>
        <taxon>Hymenobacter</taxon>
    </lineage>
</organism>
<dbReference type="OrthoDB" id="770730at2"/>
<dbReference type="InterPro" id="IPR001387">
    <property type="entry name" value="Cro/C1-type_HTH"/>
</dbReference>
<dbReference type="PROSITE" id="PS50943">
    <property type="entry name" value="HTH_CROC1"/>
    <property type="match status" value="1"/>
</dbReference>
<gene>
    <name evidence="2" type="ORF">BXP70_25695</name>
</gene>
<sequence>MPTISSAFDRLRAKVPLFSKVFASKVFDLSEQIEAILHDRDMSRRDLARLLGKSDAEVSKWLSGTHNLTLESVAKLEAALKADLLVTPRKQEGYFGHKPKRMPISAVMVPVSNNAKYTVLPVVTQPLPLPVMDSVTAGQMKPMKAA</sequence>
<proteinExistence type="predicted"/>
<dbReference type="Pfam" id="PF01381">
    <property type="entry name" value="HTH_3"/>
    <property type="match status" value="1"/>
</dbReference>